<proteinExistence type="predicted"/>
<dbReference type="EMBL" id="OL473597">
    <property type="protein sequence ID" value="UNH61324.1"/>
    <property type="molecule type" value="Genomic_DNA"/>
</dbReference>
<accession>A0AC61TT94</accession>
<sequence length="532" mass="58365">MTATAEYNPATKILTVDGDGLPNPVSYGTFPNAYNPNLVTEQDFQHDFYYRGGTFGITRTFDDNTFTQNGYLIQIPLSPNDNSLLGSAIVPGDHVLFVFDEGTENELKQRFVYTGTTQTTTAGQFWRASDQYLELVVENPRLDYSGTYTYYDQRNGRISAPLGAIGVAANGVVFYNPSAGDGGNPPVGFHWNAHYENSPVNFGDDACGGHPEPTGQYHYHDTHFLDCWKENSIIASYNDYYGLSQYNGDNLRHPDSHSKILGFAFDGFPIYGPYCYQDPWDNLSPVVLASSSYRIKAEEAPGRPVYGTTLLNPPAGSLMEDWEYSEGLGMLDFHNGRYCVTPEYPNGTYAYFLATEEGNESELIPQFPYIMGTTSRESLDQPFNSGAKTPPPPPTDEGGEVIPPTIQITSQPQNVTTNAGITVQFVITTQILPEDGPKRYQWYRSTDGGFSYATINGATSNTLQFTALAYMSGYKYKCVVIGPVGALPAQNSPLESDVATLTITGVGDGQTAEDFSSTNLKFSTTIVSFDAT</sequence>
<evidence type="ECO:0000313" key="2">
    <source>
        <dbReference type="Proteomes" id="UP000829362"/>
    </source>
</evidence>
<dbReference type="Proteomes" id="UP000829362">
    <property type="component" value="Segment"/>
</dbReference>
<reference evidence="1" key="1">
    <citation type="submission" date="2021-11" db="EMBL/GenBank/DDBJ databases">
        <authorList>
            <person name="Rong C."/>
            <person name="Yang Y."/>
            <person name="Li S."/>
            <person name="Zhou K."/>
            <person name="Xu Y."/>
            <person name="Zhang R."/>
            <person name="Zhang Y."/>
        </authorList>
    </citation>
    <scope>NUCLEOTIDE SEQUENCE</scope>
</reference>
<organism evidence="1 2">
    <name type="scientific">Synechococcus phage S-SZBM1</name>
    <dbReference type="NCBI Taxonomy" id="2926475"/>
    <lineage>
        <taxon>Viruses</taxon>
        <taxon>Duplodnaviria</taxon>
        <taxon>Heunggongvirae</taxon>
        <taxon>Uroviricota</taxon>
        <taxon>Caudoviricetes</taxon>
        <taxon>Pantevenvirales</taxon>
        <taxon>Kyanoviridae</taxon>
        <taxon>Shenzhenivirus</taxon>
        <taxon>Shenzhenivirus sszbm1</taxon>
    </lineage>
</organism>
<gene>
    <name evidence="1" type="ORF">SSZBM1_207</name>
</gene>
<evidence type="ECO:0000313" key="1">
    <source>
        <dbReference type="EMBL" id="UNH61324.1"/>
    </source>
</evidence>
<keyword evidence="2" id="KW-1185">Reference proteome</keyword>
<protein>
    <submittedName>
        <fullName evidence="1">Structural protein</fullName>
    </submittedName>
</protein>
<name>A0AC61TT94_9CAUD</name>